<dbReference type="Pfam" id="PF26639">
    <property type="entry name" value="Het-6_barrel"/>
    <property type="match status" value="1"/>
</dbReference>
<dbReference type="InterPro" id="IPR052895">
    <property type="entry name" value="HetReg/Transcr_Mod"/>
</dbReference>
<name>A0A9Q0B4N7_9PEZI</name>
<dbReference type="PANTHER" id="PTHR24148">
    <property type="entry name" value="ANKYRIN REPEAT DOMAIN-CONTAINING PROTEIN 39 HOMOLOG-RELATED"/>
    <property type="match status" value="1"/>
</dbReference>
<dbReference type="InterPro" id="IPR010730">
    <property type="entry name" value="HET"/>
</dbReference>
<evidence type="ECO:0000313" key="3">
    <source>
        <dbReference type="Proteomes" id="UP001056436"/>
    </source>
</evidence>
<feature type="domain" description="Heterokaryon incompatibility" evidence="1">
    <location>
        <begin position="45"/>
        <end position="195"/>
    </location>
</feature>
<dbReference type="Pfam" id="PF06985">
    <property type="entry name" value="HET"/>
    <property type="match status" value="1"/>
</dbReference>
<dbReference type="Proteomes" id="UP001056436">
    <property type="component" value="Unassembled WGS sequence"/>
</dbReference>
<dbReference type="EMBL" id="SDAQ01000010">
    <property type="protein sequence ID" value="KAI3556995.1"/>
    <property type="molecule type" value="Genomic_DNA"/>
</dbReference>
<evidence type="ECO:0000313" key="2">
    <source>
        <dbReference type="EMBL" id="KAI3556995.1"/>
    </source>
</evidence>
<accession>A0A9Q0B4N7</accession>
<protein>
    <recommendedName>
        <fullName evidence="1">Heterokaryon incompatibility domain-containing protein</fullName>
    </recommendedName>
</protein>
<proteinExistence type="predicted"/>
<keyword evidence="3" id="KW-1185">Reference proteome</keyword>
<dbReference type="PANTHER" id="PTHR24148:SF73">
    <property type="entry name" value="HET DOMAIN PROTEIN (AFU_ORTHOLOGUE AFUA_8G01020)"/>
    <property type="match status" value="1"/>
</dbReference>
<reference evidence="2" key="1">
    <citation type="submission" date="2019-01" db="EMBL/GenBank/DDBJ databases">
        <title>Colletotrichum abscissum LGMF1257.</title>
        <authorList>
            <person name="Baroncelli R."/>
        </authorList>
    </citation>
    <scope>NUCLEOTIDE SEQUENCE</scope>
    <source>
        <strain evidence="2">Ca142</strain>
    </source>
</reference>
<dbReference type="AlphaFoldDB" id="A0A9Q0B4N7"/>
<gene>
    <name evidence="2" type="ORF">CABS02_03002</name>
</gene>
<evidence type="ECO:0000259" key="1">
    <source>
        <dbReference type="Pfam" id="PF06985"/>
    </source>
</evidence>
<sequence>MDENTRYTYKPLRDDQIRLIRFLADESTTAIDLSIFSINQSLPAYQSLSYSWMTDGLASDHALMIGDRKLPILGSVYSFTQALRSKGILLDGTWWWIDSICIDQRNLEERNQQVRLMQEIYRRARRAIVWLGEKSHDSNEAIKFIRLLNKVNLQGHSDAGIRPILEQYRNHYAYWTALKSFFLRKWWTRIWTIQEFVIPERVSMWCGTQSISRTVICRALWTADKCPWSGFKETLGFSYGFNRRRLWMLYKISKKSNKDITMSLPALAAYFSQCDATDDRDRLYGLRALSTDGFLLEVSYARSVEEVYLHYTQAFIDHHKSLDIICFASVYSSSFSNGYSSMSWVPDWRLEMHSLVTPLMASQGSRTHIGNMRPPLSLEYSGVPAVYSASRDREAEYSFHERTLTTKGTLIDTIDGLAGSRKFPFIQSSHQNNLRSSTENSVGFSRPIEVLRRICKTLVLDRKNRYLQYAMPDEDFFYDFIRLCSLRMEDSPDLIAQEFQEWFDWTRPLLICGHTFESIVRDTLNNDPEFISMAGPPPNQAEFIHDSFFGRLVDTIGRMSSRLMVSCDGHVGLVPQRAMKGDFLCVLFGCSVPVVLRRFDDTDSFVVIGECFVDGYMEGAGAEPGLASERTFLLT</sequence>
<comment type="caution">
    <text evidence="2">The sequence shown here is derived from an EMBL/GenBank/DDBJ whole genome shotgun (WGS) entry which is preliminary data.</text>
</comment>
<organism evidence="2 3">
    <name type="scientific">Colletotrichum abscissum</name>
    <dbReference type="NCBI Taxonomy" id="1671311"/>
    <lineage>
        <taxon>Eukaryota</taxon>
        <taxon>Fungi</taxon>
        <taxon>Dikarya</taxon>
        <taxon>Ascomycota</taxon>
        <taxon>Pezizomycotina</taxon>
        <taxon>Sordariomycetes</taxon>
        <taxon>Hypocreomycetidae</taxon>
        <taxon>Glomerellales</taxon>
        <taxon>Glomerellaceae</taxon>
        <taxon>Colletotrichum</taxon>
        <taxon>Colletotrichum acutatum species complex</taxon>
    </lineage>
</organism>
<dbReference type="OrthoDB" id="2504919at2759"/>